<protein>
    <submittedName>
        <fullName evidence="1">Uncharacterized protein</fullName>
    </submittedName>
</protein>
<dbReference type="EMBL" id="HACG01053197">
    <property type="protein sequence ID" value="CEL00068.1"/>
    <property type="molecule type" value="Transcribed_RNA"/>
</dbReference>
<evidence type="ECO:0000313" key="1">
    <source>
        <dbReference type="EMBL" id="CEL00068.1"/>
    </source>
</evidence>
<feature type="non-terminal residue" evidence="1">
    <location>
        <position position="74"/>
    </location>
</feature>
<gene>
    <name evidence="1" type="primary">ORF222773</name>
</gene>
<accession>A0A0B7C4D7</accession>
<dbReference type="AlphaFoldDB" id="A0A0B7C4D7"/>
<organism evidence="1">
    <name type="scientific">Arion vulgaris</name>
    <dbReference type="NCBI Taxonomy" id="1028688"/>
    <lineage>
        <taxon>Eukaryota</taxon>
        <taxon>Metazoa</taxon>
        <taxon>Spiralia</taxon>
        <taxon>Lophotrochozoa</taxon>
        <taxon>Mollusca</taxon>
        <taxon>Gastropoda</taxon>
        <taxon>Heterobranchia</taxon>
        <taxon>Euthyneura</taxon>
        <taxon>Panpulmonata</taxon>
        <taxon>Eupulmonata</taxon>
        <taxon>Stylommatophora</taxon>
        <taxon>Helicina</taxon>
        <taxon>Arionoidea</taxon>
        <taxon>Arionidae</taxon>
        <taxon>Arion</taxon>
    </lineage>
</organism>
<feature type="non-terminal residue" evidence="1">
    <location>
        <position position="1"/>
    </location>
</feature>
<sequence length="74" mass="8421">GKLSLFTNKADFEISTSSSVENKLLYYNKEEDVQSVSSLNTTEHTHLDIAHRTMSRTSGSIVQLTEEQFDRNIK</sequence>
<proteinExistence type="predicted"/>
<name>A0A0B7C4D7_9EUPU</name>
<reference evidence="1" key="1">
    <citation type="submission" date="2014-12" db="EMBL/GenBank/DDBJ databases">
        <title>Insight into the proteome of Arion vulgaris.</title>
        <authorList>
            <person name="Aradska J."/>
            <person name="Bulat T."/>
            <person name="Smidak R."/>
            <person name="Sarate P."/>
            <person name="Gangsoo J."/>
            <person name="Sialana F."/>
            <person name="Bilban M."/>
            <person name="Lubec G."/>
        </authorList>
    </citation>
    <scope>NUCLEOTIDE SEQUENCE</scope>
    <source>
        <tissue evidence="1">Skin</tissue>
    </source>
</reference>